<dbReference type="GO" id="GO:0000287">
    <property type="term" value="F:magnesium ion binding"/>
    <property type="evidence" value="ECO:0007669"/>
    <property type="project" value="InterPro"/>
</dbReference>
<name>A0A9E7JNR8_9LILI</name>
<evidence type="ECO:0000259" key="14">
    <source>
        <dbReference type="Pfam" id="PF23655"/>
    </source>
</evidence>
<comment type="subunit">
    <text evidence="5">Monomer.</text>
</comment>
<evidence type="ECO:0000256" key="2">
    <source>
        <dbReference type="ARBA" id="ARBA00000680"/>
    </source>
</evidence>
<evidence type="ECO:0000256" key="8">
    <source>
        <dbReference type="ARBA" id="ARBA00022741"/>
    </source>
</evidence>
<dbReference type="Pfam" id="PF23655">
    <property type="entry name" value="LYRM_2"/>
    <property type="match status" value="1"/>
</dbReference>
<dbReference type="Gene3D" id="3.30.470.20">
    <property type="entry name" value="ATP-grasp fold, B domain"/>
    <property type="match status" value="1"/>
</dbReference>
<evidence type="ECO:0000256" key="7">
    <source>
        <dbReference type="ARBA" id="ARBA00022723"/>
    </source>
</evidence>
<keyword evidence="6" id="KW-0808">Transferase</keyword>
<feature type="domain" description="LYR motif containing" evidence="14">
    <location>
        <begin position="414"/>
        <end position="483"/>
    </location>
</feature>
<evidence type="ECO:0000256" key="3">
    <source>
        <dbReference type="ARBA" id="ARBA00001946"/>
    </source>
</evidence>
<sequence length="488" mass="54548">MAENPRRFTVGYALAPKKQQSFIQPSLVELARQRGIDLVPIDATRPLSEQGPFDCVLHKLYGEDWKAQLDDFATRNPGVPIVDPPVAIERLHSRISMLQVVSELEIPQNRETFGIPSQVVIYDSGTLSNSGVVGALRFPIIAKPLVADGSAKSHKMSLVFHRDALLKLKPPLVLQEFVNHGGVIFKVYVVGDYVQCVKRKSLPDVSEEKLECSEGSVTFSQVSNMTTQDPTEVEYYMHLEEAEMPPLSFVTEIAKGLRQAMGLCLFNFDVIRDVKVGNHYVVIDINYFPGYAKMPCYENVLTDFFWNIVHENKVQDAEVSAIGSNDKEKDDRDSKSLHTRRDSTGVFCCRRSSRLPSTTAKVASPLRLTKAAIYPLPLSRAPHLSSPFLFYSLACEGICTIRMAKGLVWATTEDLARNRAKVLSLYRQILRSLNSPELLLTHAARLAKKAEVRSIFLFGAEERSLHNIADLIDAANYSLSILKQGRLP</sequence>
<comment type="catalytic activity">
    <reaction evidence="1">
        <text>1D-myo-inositol 1,3,4-trisphosphate + ATP = 1D-myo-inositol 1,3,4,6-tetrakisphosphate + ADP + H(+)</text>
        <dbReference type="Rhea" id="RHEA:20940"/>
        <dbReference type="ChEBI" id="CHEBI:15378"/>
        <dbReference type="ChEBI" id="CHEBI:30616"/>
        <dbReference type="ChEBI" id="CHEBI:57660"/>
        <dbReference type="ChEBI" id="CHEBI:58414"/>
        <dbReference type="ChEBI" id="CHEBI:456216"/>
        <dbReference type="EC" id="2.7.1.159"/>
    </reaction>
</comment>
<dbReference type="FunFam" id="3.30.470.20:FF:000056">
    <property type="entry name" value="Inositol-tetrakisphosphate 1-kinase"/>
    <property type="match status" value="1"/>
</dbReference>
<keyword evidence="11" id="KW-0460">Magnesium</keyword>
<evidence type="ECO:0000313" key="15">
    <source>
        <dbReference type="EMBL" id="URD87314.1"/>
    </source>
</evidence>
<dbReference type="InterPro" id="IPR056185">
    <property type="entry name" value="LYRM_2_plant"/>
</dbReference>
<organism evidence="15 16">
    <name type="scientific">Musa troglodytarum</name>
    <name type="common">fe'i banana</name>
    <dbReference type="NCBI Taxonomy" id="320322"/>
    <lineage>
        <taxon>Eukaryota</taxon>
        <taxon>Viridiplantae</taxon>
        <taxon>Streptophyta</taxon>
        <taxon>Embryophyta</taxon>
        <taxon>Tracheophyta</taxon>
        <taxon>Spermatophyta</taxon>
        <taxon>Magnoliopsida</taxon>
        <taxon>Liliopsida</taxon>
        <taxon>Zingiberales</taxon>
        <taxon>Musaceae</taxon>
        <taxon>Musa</taxon>
    </lineage>
</organism>
<protein>
    <submittedName>
        <fullName evidence="15">Inositol-tetrakisphosphate 1-kinase</fullName>
    </submittedName>
</protein>
<dbReference type="GO" id="GO:0052725">
    <property type="term" value="F:inositol-1,3,4-trisphosphate 6-kinase activity"/>
    <property type="evidence" value="ECO:0007669"/>
    <property type="project" value="InterPro"/>
</dbReference>
<evidence type="ECO:0000256" key="5">
    <source>
        <dbReference type="ARBA" id="ARBA00011245"/>
    </source>
</evidence>
<dbReference type="Proteomes" id="UP001055439">
    <property type="component" value="Chromosome 2"/>
</dbReference>
<keyword evidence="7" id="KW-0479">Metal-binding</keyword>
<dbReference type="InterPro" id="IPR008656">
    <property type="entry name" value="Inositol_tetrakis-P_1-kinase"/>
</dbReference>
<dbReference type="SUPFAM" id="SSF56059">
    <property type="entry name" value="Glutathione synthetase ATP-binding domain-like"/>
    <property type="match status" value="1"/>
</dbReference>
<evidence type="ECO:0000313" key="16">
    <source>
        <dbReference type="Proteomes" id="UP001055439"/>
    </source>
</evidence>
<evidence type="ECO:0000256" key="10">
    <source>
        <dbReference type="ARBA" id="ARBA00022840"/>
    </source>
</evidence>
<dbReference type="EMBL" id="CP097504">
    <property type="protein sequence ID" value="URD87314.1"/>
    <property type="molecule type" value="Genomic_DNA"/>
</dbReference>
<feature type="domain" description="Inositol 1,3,4-trisphosphate 5/6-kinase ATP-grasp" evidence="12">
    <location>
        <begin position="109"/>
        <end position="307"/>
    </location>
</feature>
<evidence type="ECO:0000256" key="9">
    <source>
        <dbReference type="ARBA" id="ARBA00022777"/>
    </source>
</evidence>
<proteinExistence type="inferred from homology"/>
<dbReference type="PANTHER" id="PTHR14217:SF24">
    <property type="entry name" value="INOSITOL-TETRAKISPHOSPHATE 1-KINASE 1"/>
    <property type="match status" value="1"/>
</dbReference>
<dbReference type="GO" id="GO:0005737">
    <property type="term" value="C:cytoplasm"/>
    <property type="evidence" value="ECO:0007669"/>
    <property type="project" value="TreeGrafter"/>
</dbReference>
<dbReference type="AlphaFoldDB" id="A0A9E7JNR8"/>
<dbReference type="InterPro" id="IPR041429">
    <property type="entry name" value="ITPK1_N"/>
</dbReference>
<keyword evidence="10" id="KW-0067">ATP-binding</keyword>
<comment type="catalytic activity">
    <reaction evidence="2">
        <text>1D-myo-inositol 1,3,4-trisphosphate + ATP = 1D-myo-inositol 1,3,4,5-tetrakisphosphate + ADP + H(+)</text>
        <dbReference type="Rhea" id="RHEA:13253"/>
        <dbReference type="ChEBI" id="CHEBI:15378"/>
        <dbReference type="ChEBI" id="CHEBI:30616"/>
        <dbReference type="ChEBI" id="CHEBI:57895"/>
        <dbReference type="ChEBI" id="CHEBI:58414"/>
        <dbReference type="ChEBI" id="CHEBI:456216"/>
        <dbReference type="EC" id="2.7.1.159"/>
    </reaction>
</comment>
<evidence type="ECO:0000256" key="1">
    <source>
        <dbReference type="ARBA" id="ARBA00000399"/>
    </source>
</evidence>
<evidence type="ECO:0000259" key="12">
    <source>
        <dbReference type="Pfam" id="PF05770"/>
    </source>
</evidence>
<evidence type="ECO:0000256" key="11">
    <source>
        <dbReference type="ARBA" id="ARBA00022842"/>
    </source>
</evidence>
<dbReference type="PANTHER" id="PTHR14217">
    <property type="entry name" value="INOSITOL-TETRAKISPHOSPHATE 1-KINASE"/>
    <property type="match status" value="1"/>
</dbReference>
<accession>A0A9E7JNR8</accession>
<dbReference type="InterPro" id="IPR040464">
    <property type="entry name" value="InsP(3)kin_ATP-grasp"/>
</dbReference>
<gene>
    <name evidence="15" type="ORF">MUK42_27766</name>
</gene>
<evidence type="ECO:0000256" key="4">
    <source>
        <dbReference type="ARBA" id="ARBA00009601"/>
    </source>
</evidence>
<keyword evidence="16" id="KW-1185">Reference proteome</keyword>
<dbReference type="OrthoDB" id="25308at2759"/>
<dbReference type="Pfam" id="PF05770">
    <property type="entry name" value="Ins134_P3_kin"/>
    <property type="match status" value="1"/>
</dbReference>
<dbReference type="GO" id="GO:0047325">
    <property type="term" value="F:inositol-3,4,5,6-tetrakisphosphate 1-kinase activity"/>
    <property type="evidence" value="ECO:0007669"/>
    <property type="project" value="InterPro"/>
</dbReference>
<dbReference type="GO" id="GO:0032957">
    <property type="term" value="P:inositol trisphosphate metabolic process"/>
    <property type="evidence" value="ECO:0007669"/>
    <property type="project" value="InterPro"/>
</dbReference>
<feature type="domain" description="Inositol-tetrakisphosphate 1-kinase N-terminal" evidence="13">
    <location>
        <begin position="10"/>
        <end position="88"/>
    </location>
</feature>
<reference evidence="15" key="1">
    <citation type="submission" date="2022-05" db="EMBL/GenBank/DDBJ databases">
        <title>The Musa troglodytarum L. genome provides insights into the mechanism of non-climacteric behaviour and enrichment of carotenoids.</title>
        <authorList>
            <person name="Wang J."/>
        </authorList>
    </citation>
    <scope>NUCLEOTIDE SEQUENCE</scope>
    <source>
        <tissue evidence="15">Leaf</tissue>
    </source>
</reference>
<keyword evidence="8" id="KW-0547">Nucleotide-binding</keyword>
<dbReference type="GO" id="GO:0005524">
    <property type="term" value="F:ATP binding"/>
    <property type="evidence" value="ECO:0007669"/>
    <property type="project" value="UniProtKB-KW"/>
</dbReference>
<evidence type="ECO:0000256" key="6">
    <source>
        <dbReference type="ARBA" id="ARBA00022679"/>
    </source>
</evidence>
<dbReference type="GO" id="GO:0052726">
    <property type="term" value="F:inositol-1,3,4-trisphosphate 5-kinase activity"/>
    <property type="evidence" value="ECO:0007669"/>
    <property type="project" value="InterPro"/>
</dbReference>
<comment type="similarity">
    <text evidence="4">Belongs to the ITPK1 family.</text>
</comment>
<keyword evidence="9" id="KW-0418">Kinase</keyword>
<evidence type="ECO:0000259" key="13">
    <source>
        <dbReference type="Pfam" id="PF17927"/>
    </source>
</evidence>
<dbReference type="Pfam" id="PF17927">
    <property type="entry name" value="Ins134_P3_kin_N"/>
    <property type="match status" value="1"/>
</dbReference>
<comment type="cofactor">
    <cofactor evidence="3">
        <name>Mg(2+)</name>
        <dbReference type="ChEBI" id="CHEBI:18420"/>
    </cofactor>
</comment>